<sequence>MVACIPANLNAISLTSAASLSTNDLGSGQESISTRAVIYTNWPQTSRLAKEGKGGKKKIRVDLDPWACVVQGGSGAGGQLVRRASWT</sequence>
<gene>
    <name evidence="1" type="ORF">BFJ65_g5097</name>
</gene>
<comment type="caution">
    <text evidence="1">The sequence shown here is derived from an EMBL/GenBank/DDBJ whole genome shotgun (WGS) entry which is preliminary data.</text>
</comment>
<dbReference type="Proteomes" id="UP000270866">
    <property type="component" value="Chromosome 5"/>
</dbReference>
<accession>A0A3L6NTN9</accession>
<organism evidence="1 2">
    <name type="scientific">Fusarium oxysporum f. sp. cepae</name>
    <dbReference type="NCBI Taxonomy" id="396571"/>
    <lineage>
        <taxon>Eukaryota</taxon>
        <taxon>Fungi</taxon>
        <taxon>Dikarya</taxon>
        <taxon>Ascomycota</taxon>
        <taxon>Pezizomycotina</taxon>
        <taxon>Sordariomycetes</taxon>
        <taxon>Hypocreomycetidae</taxon>
        <taxon>Hypocreales</taxon>
        <taxon>Nectriaceae</taxon>
        <taxon>Fusarium</taxon>
        <taxon>Fusarium oxysporum species complex</taxon>
    </lineage>
</organism>
<dbReference type="AlphaFoldDB" id="A0A3L6NTN9"/>
<name>A0A3L6NTN9_FUSOX</name>
<dbReference type="EMBL" id="MRCU01000003">
    <property type="protein sequence ID" value="RKK22500.1"/>
    <property type="molecule type" value="Genomic_DNA"/>
</dbReference>
<proteinExistence type="predicted"/>
<protein>
    <submittedName>
        <fullName evidence="1">Uncharacterized protein</fullName>
    </submittedName>
</protein>
<reference evidence="1 2" key="1">
    <citation type="journal article" date="2018" name="Sci. Rep.">
        <title>Characterisation of pathogen-specific regions and novel effector candidates in Fusarium oxysporum f. sp. cepae.</title>
        <authorList>
            <person name="Armitage A.D."/>
            <person name="Taylor A."/>
            <person name="Sobczyk M.K."/>
            <person name="Baxter L."/>
            <person name="Greenfield B.P."/>
            <person name="Bates H.J."/>
            <person name="Wilson F."/>
            <person name="Jackson A.C."/>
            <person name="Ott S."/>
            <person name="Harrison R.J."/>
            <person name="Clarkson J.P."/>
        </authorList>
    </citation>
    <scope>NUCLEOTIDE SEQUENCE [LARGE SCALE GENOMIC DNA]</scope>
    <source>
        <strain evidence="1 2">FoC_Fus2</strain>
    </source>
</reference>
<evidence type="ECO:0000313" key="1">
    <source>
        <dbReference type="EMBL" id="RKK22500.1"/>
    </source>
</evidence>
<evidence type="ECO:0000313" key="2">
    <source>
        <dbReference type="Proteomes" id="UP000270866"/>
    </source>
</evidence>